<dbReference type="PANTHER" id="PTHR43085:SF15">
    <property type="entry name" value="2-DEHYDRO-3-DEOXYGLUCONOKINASE"/>
    <property type="match status" value="1"/>
</dbReference>
<reference evidence="5 6" key="1">
    <citation type="submission" date="2019-12" db="EMBL/GenBank/DDBJ databases">
        <title>Genomic-based taxomic classification of the family Erythrobacteraceae.</title>
        <authorList>
            <person name="Xu L."/>
        </authorList>
    </citation>
    <scope>NUCLEOTIDE SEQUENCE [LARGE SCALE GENOMIC DNA]</scope>
    <source>
        <strain evidence="5 6">MCCC 1K02066</strain>
    </source>
</reference>
<dbReference type="Pfam" id="PF00294">
    <property type="entry name" value="PfkB"/>
    <property type="match status" value="1"/>
</dbReference>
<evidence type="ECO:0000256" key="3">
    <source>
        <dbReference type="ARBA" id="ARBA00022777"/>
    </source>
</evidence>
<dbReference type="InterPro" id="IPR011611">
    <property type="entry name" value="PfkB_dom"/>
</dbReference>
<evidence type="ECO:0000313" key="5">
    <source>
        <dbReference type="EMBL" id="MXP40384.1"/>
    </source>
</evidence>
<dbReference type="GO" id="GO:0005829">
    <property type="term" value="C:cytosol"/>
    <property type="evidence" value="ECO:0007669"/>
    <property type="project" value="TreeGrafter"/>
</dbReference>
<dbReference type="OrthoDB" id="9776822at2"/>
<dbReference type="GO" id="GO:0008673">
    <property type="term" value="F:2-dehydro-3-deoxygluconokinase activity"/>
    <property type="evidence" value="ECO:0007669"/>
    <property type="project" value="TreeGrafter"/>
</dbReference>
<dbReference type="SUPFAM" id="SSF53613">
    <property type="entry name" value="Ribokinase-like"/>
    <property type="match status" value="1"/>
</dbReference>
<gene>
    <name evidence="5" type="ORF">GRI75_01830</name>
</gene>
<evidence type="ECO:0000313" key="6">
    <source>
        <dbReference type="Proteomes" id="UP000469159"/>
    </source>
</evidence>
<dbReference type="Proteomes" id="UP000469159">
    <property type="component" value="Unassembled WGS sequence"/>
</dbReference>
<proteinExistence type="inferred from homology"/>
<evidence type="ECO:0000259" key="4">
    <source>
        <dbReference type="Pfam" id="PF00294"/>
    </source>
</evidence>
<sequence length="304" mass="32793">MTRRRPRIVCVGEAMVELSPRGEGWEVGYGGDTLNQALHLARFGFDVAYLTVLGNDPFAPRMGADWEREGLDPSLLLESDSRTTGLYAISIDERGERHFHYWRSASAARELFDHPQIDDALAQAAQADALVYSLISLAILPEHGRKRLVDLAREVRRRGGKVAFDGNYRPALWESVEAARTWRDRAAAEADFGLPTIDDERALAGADAVGAVAAHWQRAGCGEAVVKLGSEGCRLPDGNVVPPPSLLEPVDSSGAGDAFSAGYLAARLGAASPEEAARRAHALAGWTVMRPGAIPPRDDEAPYA</sequence>
<dbReference type="AlphaFoldDB" id="A0A6I4URK2"/>
<dbReference type="InterPro" id="IPR050306">
    <property type="entry name" value="PfkB_Carbo_kinase"/>
</dbReference>
<dbReference type="GO" id="GO:0019698">
    <property type="term" value="P:D-galacturonate catabolic process"/>
    <property type="evidence" value="ECO:0007669"/>
    <property type="project" value="TreeGrafter"/>
</dbReference>
<keyword evidence="3 5" id="KW-0418">Kinase</keyword>
<evidence type="ECO:0000256" key="1">
    <source>
        <dbReference type="ARBA" id="ARBA00010688"/>
    </source>
</evidence>
<dbReference type="GO" id="GO:0042840">
    <property type="term" value="P:D-glucuronate catabolic process"/>
    <property type="evidence" value="ECO:0007669"/>
    <property type="project" value="TreeGrafter"/>
</dbReference>
<evidence type="ECO:0000256" key="2">
    <source>
        <dbReference type="ARBA" id="ARBA00022679"/>
    </source>
</evidence>
<feature type="domain" description="Carbohydrate kinase PfkB" evidence="4">
    <location>
        <begin position="7"/>
        <end position="296"/>
    </location>
</feature>
<dbReference type="Gene3D" id="3.40.1190.20">
    <property type="match status" value="1"/>
</dbReference>
<comment type="caution">
    <text evidence="5">The sequence shown here is derived from an EMBL/GenBank/DDBJ whole genome shotgun (WGS) entry which is preliminary data.</text>
</comment>
<dbReference type="EMBL" id="WTYK01000001">
    <property type="protein sequence ID" value="MXP40384.1"/>
    <property type="molecule type" value="Genomic_DNA"/>
</dbReference>
<keyword evidence="2" id="KW-0808">Transferase</keyword>
<comment type="similarity">
    <text evidence="1">Belongs to the carbohydrate kinase PfkB family.</text>
</comment>
<dbReference type="RefSeq" id="WP_160745222.1">
    <property type="nucleotide sequence ID" value="NZ_WTYK01000001.1"/>
</dbReference>
<protein>
    <submittedName>
        <fullName evidence="5">Sugar kinase</fullName>
    </submittedName>
</protein>
<dbReference type="CDD" id="cd01166">
    <property type="entry name" value="KdgK"/>
    <property type="match status" value="1"/>
</dbReference>
<dbReference type="InterPro" id="IPR029056">
    <property type="entry name" value="Ribokinase-like"/>
</dbReference>
<dbReference type="PROSITE" id="PS00584">
    <property type="entry name" value="PFKB_KINASES_2"/>
    <property type="match status" value="1"/>
</dbReference>
<name>A0A6I4URK2_9SPHN</name>
<organism evidence="5 6">
    <name type="scientific">Croceibacterium soli</name>
    <dbReference type="NCBI Taxonomy" id="1739690"/>
    <lineage>
        <taxon>Bacteria</taxon>
        <taxon>Pseudomonadati</taxon>
        <taxon>Pseudomonadota</taxon>
        <taxon>Alphaproteobacteria</taxon>
        <taxon>Sphingomonadales</taxon>
        <taxon>Erythrobacteraceae</taxon>
        <taxon>Croceibacterium</taxon>
    </lineage>
</organism>
<dbReference type="PANTHER" id="PTHR43085">
    <property type="entry name" value="HEXOKINASE FAMILY MEMBER"/>
    <property type="match status" value="1"/>
</dbReference>
<dbReference type="InterPro" id="IPR002173">
    <property type="entry name" value="Carboh/pur_kinase_PfkB_CS"/>
</dbReference>
<keyword evidence="6" id="KW-1185">Reference proteome</keyword>
<accession>A0A6I4URK2</accession>
<dbReference type="GO" id="GO:0006974">
    <property type="term" value="P:DNA damage response"/>
    <property type="evidence" value="ECO:0007669"/>
    <property type="project" value="TreeGrafter"/>
</dbReference>